<evidence type="ECO:0000313" key="2">
    <source>
        <dbReference type="Proteomes" id="UP000307756"/>
    </source>
</evidence>
<dbReference type="RefSeq" id="WP_136832653.1">
    <property type="nucleotide sequence ID" value="NZ_SWBM01000004.1"/>
</dbReference>
<name>A0A4U1D0L6_9BACI</name>
<accession>A0A4U1D0L6</accession>
<dbReference type="OrthoDB" id="2925388at2"/>
<proteinExistence type="predicted"/>
<sequence length="71" mass="8553">MGILYDSVKNASLHQEMKRNMIIERLEALKVTQNQFKESIYTLDYEELKTLLVLSEMRQVDIDHPSHKWFR</sequence>
<dbReference type="EMBL" id="SWBM01000004">
    <property type="protein sequence ID" value="TKC15701.1"/>
    <property type="molecule type" value="Genomic_DNA"/>
</dbReference>
<gene>
    <name evidence="1" type="ORF">FA727_16380</name>
</gene>
<dbReference type="AlphaFoldDB" id="A0A4U1D0L6"/>
<reference evidence="1 2" key="1">
    <citation type="journal article" date="2011" name="J. Microbiol.">
        <title>Bacillus kyonggiensis sp. nov., isolated from soil of a lettuce field.</title>
        <authorList>
            <person name="Dong K."/>
            <person name="Lee S."/>
        </authorList>
    </citation>
    <scope>NUCLEOTIDE SEQUENCE [LARGE SCALE GENOMIC DNA]</scope>
    <source>
        <strain evidence="1 2">NB22</strain>
    </source>
</reference>
<dbReference type="Proteomes" id="UP000307756">
    <property type="component" value="Unassembled WGS sequence"/>
</dbReference>
<protein>
    <submittedName>
        <fullName evidence="1">Uncharacterized protein</fullName>
    </submittedName>
</protein>
<keyword evidence="2" id="KW-1185">Reference proteome</keyword>
<evidence type="ECO:0000313" key="1">
    <source>
        <dbReference type="EMBL" id="TKC15701.1"/>
    </source>
</evidence>
<organism evidence="1 2">
    <name type="scientific">Robertmurraya kyonggiensis</name>
    <dbReference type="NCBI Taxonomy" id="1037680"/>
    <lineage>
        <taxon>Bacteria</taxon>
        <taxon>Bacillati</taxon>
        <taxon>Bacillota</taxon>
        <taxon>Bacilli</taxon>
        <taxon>Bacillales</taxon>
        <taxon>Bacillaceae</taxon>
        <taxon>Robertmurraya</taxon>
    </lineage>
</organism>
<comment type="caution">
    <text evidence="1">The sequence shown here is derived from an EMBL/GenBank/DDBJ whole genome shotgun (WGS) entry which is preliminary data.</text>
</comment>